<keyword evidence="3" id="KW-0732">Signal</keyword>
<feature type="signal peptide" evidence="3">
    <location>
        <begin position="1"/>
        <end position="23"/>
    </location>
</feature>
<dbReference type="EMBL" id="CM026425">
    <property type="protein sequence ID" value="KAG0575667.1"/>
    <property type="molecule type" value="Genomic_DNA"/>
</dbReference>
<dbReference type="AlphaFoldDB" id="A0A8T0HY10"/>
<comment type="caution">
    <text evidence="4">The sequence shown here is derived from an EMBL/GenBank/DDBJ whole genome shotgun (WGS) entry which is preliminary data.</text>
</comment>
<name>A0A8T0HY10_CERPU</name>
<dbReference type="Gene3D" id="3.30.60.10">
    <property type="entry name" value="Endochitinase-like"/>
    <property type="match status" value="1"/>
</dbReference>
<keyword evidence="2" id="KW-1133">Transmembrane helix</keyword>
<organism evidence="4 5">
    <name type="scientific">Ceratodon purpureus</name>
    <name type="common">Fire moss</name>
    <name type="synonym">Dicranum purpureum</name>
    <dbReference type="NCBI Taxonomy" id="3225"/>
    <lineage>
        <taxon>Eukaryota</taxon>
        <taxon>Viridiplantae</taxon>
        <taxon>Streptophyta</taxon>
        <taxon>Embryophyta</taxon>
        <taxon>Bryophyta</taxon>
        <taxon>Bryophytina</taxon>
        <taxon>Bryopsida</taxon>
        <taxon>Dicranidae</taxon>
        <taxon>Pseudoditrichales</taxon>
        <taxon>Ditrichaceae</taxon>
        <taxon>Ceratodon</taxon>
    </lineage>
</organism>
<dbReference type="Proteomes" id="UP000822688">
    <property type="component" value="Chromosome 5"/>
</dbReference>
<keyword evidence="2" id="KW-0472">Membrane</keyword>
<evidence type="ECO:0000256" key="2">
    <source>
        <dbReference type="SAM" id="Phobius"/>
    </source>
</evidence>
<evidence type="ECO:0000256" key="3">
    <source>
        <dbReference type="SAM" id="SignalP"/>
    </source>
</evidence>
<feature type="chain" id="PRO_5035859375" evidence="3">
    <location>
        <begin position="24"/>
        <end position="194"/>
    </location>
</feature>
<gene>
    <name evidence="4" type="ORF">KC19_5G021800</name>
</gene>
<proteinExistence type="predicted"/>
<evidence type="ECO:0000256" key="1">
    <source>
        <dbReference type="ARBA" id="ARBA00022669"/>
    </source>
</evidence>
<keyword evidence="2" id="KW-0812">Transmembrane</keyword>
<feature type="transmembrane region" description="Helical" evidence="2">
    <location>
        <begin position="145"/>
        <end position="166"/>
    </location>
</feature>
<sequence length="194" mass="20312">MRIAKMMQLQVLITTIFLTSVAASQTCGPTALNCSDPTPCCSNSNSCGNTTVHCGIGCLSQYSAPGACISSKESSGDTTIAATTPEPRCGIDPTSGKNNGICKAKDYCCNPYGYCGVGDTHCIGCQKGYGRCPTLCDPSKLCGGYGIASFTISVLSLSFALVGLVVQIKQCYNVRRNSPNAGCNIFSIIYHRGR</sequence>
<reference evidence="4" key="1">
    <citation type="submission" date="2020-06" db="EMBL/GenBank/DDBJ databases">
        <title>WGS assembly of Ceratodon purpureus strain R40.</title>
        <authorList>
            <person name="Carey S.B."/>
            <person name="Jenkins J."/>
            <person name="Shu S."/>
            <person name="Lovell J.T."/>
            <person name="Sreedasyam A."/>
            <person name="Maumus F."/>
            <person name="Tiley G.P."/>
            <person name="Fernandez-Pozo N."/>
            <person name="Barry K."/>
            <person name="Chen C."/>
            <person name="Wang M."/>
            <person name="Lipzen A."/>
            <person name="Daum C."/>
            <person name="Saski C.A."/>
            <person name="Payton A.C."/>
            <person name="Mcbreen J.C."/>
            <person name="Conrad R.E."/>
            <person name="Kollar L.M."/>
            <person name="Olsson S."/>
            <person name="Huttunen S."/>
            <person name="Landis J.B."/>
            <person name="Wickett N.J."/>
            <person name="Johnson M.G."/>
            <person name="Rensing S.A."/>
            <person name="Grimwood J."/>
            <person name="Schmutz J."/>
            <person name="Mcdaniel S.F."/>
        </authorList>
    </citation>
    <scope>NUCLEOTIDE SEQUENCE</scope>
    <source>
        <strain evidence="4">R40</strain>
    </source>
</reference>
<keyword evidence="1" id="KW-0147">Chitin-binding</keyword>
<evidence type="ECO:0000313" key="4">
    <source>
        <dbReference type="EMBL" id="KAG0575667.1"/>
    </source>
</evidence>
<keyword evidence="5" id="KW-1185">Reference proteome</keyword>
<dbReference type="InterPro" id="IPR036861">
    <property type="entry name" value="Endochitinase-like_sf"/>
</dbReference>
<accession>A0A8T0HY10</accession>
<evidence type="ECO:0000313" key="5">
    <source>
        <dbReference type="Proteomes" id="UP000822688"/>
    </source>
</evidence>
<dbReference type="GO" id="GO:0008061">
    <property type="term" value="F:chitin binding"/>
    <property type="evidence" value="ECO:0007669"/>
    <property type="project" value="UniProtKB-KW"/>
</dbReference>
<protein>
    <submittedName>
        <fullName evidence="4">Uncharacterized protein</fullName>
    </submittedName>
</protein>